<dbReference type="Proteomes" id="UP000261278">
    <property type="component" value="Unassembled WGS sequence"/>
</dbReference>
<dbReference type="InterPro" id="IPR036163">
    <property type="entry name" value="HMA_dom_sf"/>
</dbReference>
<organism evidence="4 5">
    <name type="scientific">Phocaeicola vulgatus</name>
    <name type="common">Bacteroides vulgatus</name>
    <dbReference type="NCBI Taxonomy" id="821"/>
    <lineage>
        <taxon>Bacteria</taxon>
        <taxon>Pseudomonadati</taxon>
        <taxon>Bacteroidota</taxon>
        <taxon>Bacteroidia</taxon>
        <taxon>Bacteroidales</taxon>
        <taxon>Bacteroidaceae</taxon>
        <taxon>Phocaeicola</taxon>
    </lineage>
</organism>
<dbReference type="InterPro" id="IPR017969">
    <property type="entry name" value="Heavy-metal-associated_CS"/>
</dbReference>
<evidence type="ECO:0000313" key="4">
    <source>
        <dbReference type="EMBL" id="RGL83978.1"/>
    </source>
</evidence>
<evidence type="ECO:0000256" key="2">
    <source>
        <dbReference type="SAM" id="SignalP"/>
    </source>
</evidence>
<evidence type="ECO:0000256" key="1">
    <source>
        <dbReference type="ARBA" id="ARBA00022723"/>
    </source>
</evidence>
<dbReference type="FunFam" id="3.30.70.100:FF:000001">
    <property type="entry name" value="ATPase copper transporting beta"/>
    <property type="match status" value="1"/>
</dbReference>
<dbReference type="CDD" id="cd00371">
    <property type="entry name" value="HMA"/>
    <property type="match status" value="1"/>
</dbReference>
<dbReference type="GO" id="GO:0046872">
    <property type="term" value="F:metal ion binding"/>
    <property type="evidence" value="ECO:0007669"/>
    <property type="project" value="UniProtKB-KW"/>
</dbReference>
<dbReference type="PROSITE" id="PS50846">
    <property type="entry name" value="HMA_2"/>
    <property type="match status" value="1"/>
</dbReference>
<keyword evidence="2" id="KW-0732">Signal</keyword>
<dbReference type="EMBL" id="QSSN01000021">
    <property type="protein sequence ID" value="RGL83978.1"/>
    <property type="molecule type" value="Genomic_DNA"/>
</dbReference>
<name>A0A396ALA9_PHOVU</name>
<accession>A0A396ALA9</accession>
<keyword evidence="1" id="KW-0479">Metal-binding</keyword>
<evidence type="ECO:0000259" key="3">
    <source>
        <dbReference type="PROSITE" id="PS50846"/>
    </source>
</evidence>
<feature type="domain" description="HMA" evidence="3">
    <location>
        <begin position="30"/>
        <end position="96"/>
    </location>
</feature>
<feature type="chain" id="PRO_5030071601" evidence="2">
    <location>
        <begin position="23"/>
        <end position="110"/>
    </location>
</feature>
<feature type="signal peptide" evidence="2">
    <location>
        <begin position="1"/>
        <end position="22"/>
    </location>
</feature>
<protein>
    <submittedName>
        <fullName evidence="4">Heavy-metal-associated domain-containing protein</fullName>
    </submittedName>
</protein>
<reference evidence="4 5" key="1">
    <citation type="submission" date="2018-08" db="EMBL/GenBank/DDBJ databases">
        <title>A genome reference for cultivated species of the human gut microbiota.</title>
        <authorList>
            <person name="Zou Y."/>
            <person name="Xue W."/>
            <person name="Luo G."/>
        </authorList>
    </citation>
    <scope>NUCLEOTIDE SEQUENCE [LARGE SCALE GENOMIC DNA]</scope>
    <source>
        <strain evidence="4 5">TF05-18</strain>
    </source>
</reference>
<dbReference type="Gene3D" id="3.30.70.100">
    <property type="match status" value="1"/>
</dbReference>
<dbReference type="PROSITE" id="PS01047">
    <property type="entry name" value="HMA_1"/>
    <property type="match status" value="1"/>
</dbReference>
<sequence>MKTKTILLTALLLLGLSSGVSAKDVKENKKAEVTFLVSMTCENCQKRIEDNISFEKGVTGLDVNLPQKTVTIKYRKDKTTPDKLKVAIRKLGYTVTPFHNTKDNKKEPSK</sequence>
<proteinExistence type="predicted"/>
<dbReference type="InterPro" id="IPR006121">
    <property type="entry name" value="HMA_dom"/>
</dbReference>
<comment type="caution">
    <text evidence="4">The sequence shown here is derived from an EMBL/GenBank/DDBJ whole genome shotgun (WGS) entry which is preliminary data.</text>
</comment>
<evidence type="ECO:0000313" key="5">
    <source>
        <dbReference type="Proteomes" id="UP000261278"/>
    </source>
</evidence>
<dbReference type="Pfam" id="PF00403">
    <property type="entry name" value="HMA"/>
    <property type="match status" value="1"/>
</dbReference>
<dbReference type="AlphaFoldDB" id="A0A396ALA9"/>
<gene>
    <name evidence="4" type="ORF">DXC44_15930</name>
</gene>
<dbReference type="SUPFAM" id="SSF55008">
    <property type="entry name" value="HMA, heavy metal-associated domain"/>
    <property type="match status" value="1"/>
</dbReference>
<dbReference type="RefSeq" id="WP_117678376.1">
    <property type="nucleotide sequence ID" value="NZ_JAKKXL010000016.1"/>
</dbReference>